<evidence type="ECO:0000313" key="19">
    <source>
        <dbReference type="EMBL" id="AKK03221.1"/>
    </source>
</evidence>
<protein>
    <recommendedName>
        <fullName evidence="14">Riboflavin biosynthesis protein RibD</fullName>
    </recommendedName>
    <domain>
        <recommendedName>
            <fullName evidence="14">Diaminohydroxyphosphoribosylaminopyrimidine deaminase</fullName>
            <shortName evidence="14">DRAP deaminase</shortName>
            <ecNumber evidence="14">3.5.4.26</ecNumber>
        </recommendedName>
        <alternativeName>
            <fullName evidence="14">Riboflavin-specific deaminase</fullName>
        </alternativeName>
    </domain>
    <domain>
        <recommendedName>
            <fullName evidence="14">5-amino-6-(5-phosphoribosylamino)uracil reductase</fullName>
            <ecNumber evidence="14">1.1.1.193</ecNumber>
        </recommendedName>
        <alternativeName>
            <fullName evidence="14">HTP reductase</fullName>
        </alternativeName>
    </domain>
</protein>
<evidence type="ECO:0000256" key="17">
    <source>
        <dbReference type="PIRSR" id="PIRSR006769-3"/>
    </source>
</evidence>
<name>A0A0G3GPV0_9CORY</name>
<comment type="catalytic activity">
    <reaction evidence="13 14">
        <text>2,5-diamino-6-hydroxy-4-(5-phosphoribosylamino)-pyrimidine + H2O + H(+) = 5-amino-6-(5-phospho-D-ribosylamino)uracil + NH4(+)</text>
        <dbReference type="Rhea" id="RHEA:21868"/>
        <dbReference type="ChEBI" id="CHEBI:15377"/>
        <dbReference type="ChEBI" id="CHEBI:15378"/>
        <dbReference type="ChEBI" id="CHEBI:28938"/>
        <dbReference type="ChEBI" id="CHEBI:58453"/>
        <dbReference type="ChEBI" id="CHEBI:58614"/>
        <dbReference type="EC" id="3.5.4.26"/>
    </reaction>
</comment>
<dbReference type="PROSITE" id="PS00903">
    <property type="entry name" value="CYT_DCMP_DEAMINASES_1"/>
    <property type="match status" value="1"/>
</dbReference>
<dbReference type="PROSITE" id="PS51747">
    <property type="entry name" value="CYT_DCMP_DEAMINASES_2"/>
    <property type="match status" value="1"/>
</dbReference>
<feature type="binding site" evidence="16">
    <location>
        <position position="171"/>
    </location>
    <ligand>
        <name>substrate</name>
    </ligand>
</feature>
<feature type="binding site" evidence="16">
    <location>
        <position position="207"/>
    </location>
    <ligand>
        <name>substrate</name>
    </ligand>
</feature>
<feature type="binding site" evidence="16">
    <location>
        <position position="157"/>
    </location>
    <ligand>
        <name>NADP(+)</name>
        <dbReference type="ChEBI" id="CHEBI:58349"/>
    </ligand>
</feature>
<evidence type="ECO:0000256" key="5">
    <source>
        <dbReference type="ARBA" id="ARBA00007417"/>
    </source>
</evidence>
<dbReference type="UniPathway" id="UPA00275">
    <property type="reaction ID" value="UER00401"/>
</dbReference>
<feature type="binding site" evidence="16">
    <location>
        <position position="203"/>
    </location>
    <ligand>
        <name>substrate</name>
    </ligand>
</feature>
<dbReference type="SUPFAM" id="SSF53927">
    <property type="entry name" value="Cytidine deaminase-like"/>
    <property type="match status" value="1"/>
</dbReference>
<feature type="binding site" evidence="16">
    <location>
        <position position="199"/>
    </location>
    <ligand>
        <name>NADP(+)</name>
        <dbReference type="ChEBI" id="CHEBI:58349"/>
    </ligand>
</feature>
<dbReference type="InterPro" id="IPR002734">
    <property type="entry name" value="RibDG_C"/>
</dbReference>
<dbReference type="PIRSF" id="PIRSF006769">
    <property type="entry name" value="RibD"/>
    <property type="match status" value="1"/>
</dbReference>
<dbReference type="Pfam" id="PF01872">
    <property type="entry name" value="RibD_C"/>
    <property type="match status" value="1"/>
</dbReference>
<dbReference type="Proteomes" id="UP000035368">
    <property type="component" value="Chromosome"/>
</dbReference>
<dbReference type="RefSeq" id="WP_047240286.1">
    <property type="nucleotide sequence ID" value="NZ_CP011541.1"/>
</dbReference>
<feature type="active site" description="Proton donor" evidence="15">
    <location>
        <position position="59"/>
    </location>
</feature>
<dbReference type="GO" id="GO:0009231">
    <property type="term" value="P:riboflavin biosynthetic process"/>
    <property type="evidence" value="ECO:0007669"/>
    <property type="project" value="UniProtKB-UniPathway"/>
</dbReference>
<gene>
    <name evidence="19" type="primary">ribD</name>
    <name evidence="19" type="ORF">CEPID_06815</name>
</gene>
<comment type="cofactor">
    <cofactor evidence="14 17">
        <name>Zn(2+)</name>
        <dbReference type="ChEBI" id="CHEBI:29105"/>
    </cofactor>
    <text evidence="14 17">Binds 1 zinc ion.</text>
</comment>
<feature type="binding site" evidence="16">
    <location>
        <begin position="268"/>
        <end position="274"/>
    </location>
    <ligand>
        <name>NADP(+)</name>
        <dbReference type="ChEBI" id="CHEBI:58349"/>
    </ligand>
</feature>
<evidence type="ECO:0000313" key="20">
    <source>
        <dbReference type="Proteomes" id="UP000035368"/>
    </source>
</evidence>
<dbReference type="InterPro" id="IPR016193">
    <property type="entry name" value="Cytidine_deaminase-like"/>
</dbReference>
<evidence type="ECO:0000256" key="2">
    <source>
        <dbReference type="ARBA" id="ARBA00004882"/>
    </source>
</evidence>
<dbReference type="PANTHER" id="PTHR38011">
    <property type="entry name" value="DIHYDROFOLATE REDUCTASE FAMILY PROTEIN (AFU_ORTHOLOGUE AFUA_8G06820)"/>
    <property type="match status" value="1"/>
</dbReference>
<comment type="similarity">
    <text evidence="4 14">In the N-terminal section; belongs to the cytidine and deoxycytidylate deaminase family.</text>
</comment>
<comment type="catalytic activity">
    <reaction evidence="12 14">
        <text>5-amino-6-(5-phospho-D-ribitylamino)uracil + NADP(+) = 5-amino-6-(5-phospho-D-ribosylamino)uracil + NADPH + H(+)</text>
        <dbReference type="Rhea" id="RHEA:17845"/>
        <dbReference type="ChEBI" id="CHEBI:15378"/>
        <dbReference type="ChEBI" id="CHEBI:57783"/>
        <dbReference type="ChEBI" id="CHEBI:58349"/>
        <dbReference type="ChEBI" id="CHEBI:58421"/>
        <dbReference type="ChEBI" id="CHEBI:58453"/>
        <dbReference type="EC" id="1.1.1.193"/>
    </reaction>
</comment>
<accession>A0A0G3GPV0</accession>
<evidence type="ECO:0000256" key="10">
    <source>
        <dbReference type="ARBA" id="ARBA00023002"/>
    </source>
</evidence>
<dbReference type="GO" id="GO:0008270">
    <property type="term" value="F:zinc ion binding"/>
    <property type="evidence" value="ECO:0007669"/>
    <property type="project" value="InterPro"/>
</dbReference>
<dbReference type="SUPFAM" id="SSF53597">
    <property type="entry name" value="Dihydrofolate reductase-like"/>
    <property type="match status" value="1"/>
</dbReference>
<feature type="binding site" evidence="17">
    <location>
        <position position="57"/>
    </location>
    <ligand>
        <name>Zn(2+)</name>
        <dbReference type="ChEBI" id="CHEBI:29105"/>
        <note>catalytic</note>
    </ligand>
</feature>
<dbReference type="CDD" id="cd01284">
    <property type="entry name" value="Riboflavin_deaminase-reductase"/>
    <property type="match status" value="1"/>
</dbReference>
<keyword evidence="20" id="KW-1185">Reference proteome</keyword>
<feature type="domain" description="CMP/dCMP-type deaminase" evidence="18">
    <location>
        <begin position="4"/>
        <end position="128"/>
    </location>
</feature>
<dbReference type="Gene3D" id="3.40.430.10">
    <property type="entry name" value="Dihydrofolate Reductase, subunit A"/>
    <property type="match status" value="2"/>
</dbReference>
<evidence type="ECO:0000256" key="8">
    <source>
        <dbReference type="ARBA" id="ARBA00022833"/>
    </source>
</evidence>
<evidence type="ECO:0000256" key="12">
    <source>
        <dbReference type="ARBA" id="ARBA00049861"/>
    </source>
</evidence>
<feature type="binding site" evidence="16">
    <location>
        <position position="187"/>
    </location>
    <ligand>
        <name>substrate</name>
    </ligand>
</feature>
<dbReference type="EC" id="3.5.4.26" evidence="14"/>
<dbReference type="InterPro" id="IPR016192">
    <property type="entry name" value="APOBEC/CMP_deaminase_Zn-bd"/>
</dbReference>
<keyword evidence="8 14" id="KW-0862">Zinc</keyword>
<evidence type="ECO:0000256" key="9">
    <source>
        <dbReference type="ARBA" id="ARBA00022857"/>
    </source>
</evidence>
<dbReference type="PANTHER" id="PTHR38011:SF7">
    <property type="entry name" value="2,5-DIAMINO-6-RIBOSYLAMINO-4(3H)-PYRIMIDINONE 5'-PHOSPHATE REDUCTASE"/>
    <property type="match status" value="1"/>
</dbReference>
<dbReference type="InterPro" id="IPR004794">
    <property type="entry name" value="Eubact_RibD"/>
</dbReference>
<feature type="binding site" evidence="16">
    <location>
        <position position="266"/>
    </location>
    <ligand>
        <name>substrate</name>
    </ligand>
</feature>
<dbReference type="KEGG" id="cei:CEPID_06815"/>
<evidence type="ECO:0000256" key="14">
    <source>
        <dbReference type="PIRNR" id="PIRNR006769"/>
    </source>
</evidence>
<keyword evidence="10 14" id="KW-0560">Oxidoreductase</keyword>
<evidence type="ECO:0000256" key="15">
    <source>
        <dbReference type="PIRSR" id="PIRSR006769-1"/>
    </source>
</evidence>
<comment type="function">
    <text evidence="1 14">Converts 2,5-diamino-6-(ribosylamino)-4(3h)-pyrimidinone 5'-phosphate into 5-amino-6-(ribosylamino)-2,4(1h,3h)-pyrimidinedione 5'-phosphate.</text>
</comment>
<organism evidence="19 20">
    <name type="scientific">Corynebacterium epidermidicanis</name>
    <dbReference type="NCBI Taxonomy" id="1050174"/>
    <lineage>
        <taxon>Bacteria</taxon>
        <taxon>Bacillati</taxon>
        <taxon>Actinomycetota</taxon>
        <taxon>Actinomycetes</taxon>
        <taxon>Mycobacteriales</taxon>
        <taxon>Corynebacteriaceae</taxon>
        <taxon>Corynebacterium</taxon>
    </lineage>
</organism>
<evidence type="ECO:0000259" key="18">
    <source>
        <dbReference type="PROSITE" id="PS51747"/>
    </source>
</evidence>
<evidence type="ECO:0000256" key="6">
    <source>
        <dbReference type="ARBA" id="ARBA00022619"/>
    </source>
</evidence>
<dbReference type="Pfam" id="PF00383">
    <property type="entry name" value="dCMP_cyt_deam_1"/>
    <property type="match status" value="1"/>
</dbReference>
<dbReference type="STRING" id="1050174.CEPID_06815"/>
<feature type="binding site" evidence="17">
    <location>
        <position position="82"/>
    </location>
    <ligand>
        <name>Zn(2+)</name>
        <dbReference type="ChEBI" id="CHEBI:29105"/>
        <note>catalytic</note>
    </ligand>
</feature>
<feature type="binding site" evidence="16">
    <location>
        <position position="210"/>
    </location>
    <ligand>
        <name>substrate</name>
    </ligand>
</feature>
<feature type="binding site" evidence="16">
    <location>
        <position position="173"/>
    </location>
    <ligand>
        <name>NADP(+)</name>
        <dbReference type="ChEBI" id="CHEBI:58349"/>
    </ligand>
</feature>
<evidence type="ECO:0000256" key="7">
    <source>
        <dbReference type="ARBA" id="ARBA00022723"/>
    </source>
</evidence>
<dbReference type="EC" id="1.1.1.193" evidence="14"/>
<keyword evidence="6 14" id="KW-0686">Riboflavin biosynthesis</keyword>
<dbReference type="InterPro" id="IPR050765">
    <property type="entry name" value="Riboflavin_Biosynth_HTPR"/>
</dbReference>
<evidence type="ECO:0000256" key="13">
    <source>
        <dbReference type="ARBA" id="ARBA00049886"/>
    </source>
</evidence>
<dbReference type="PATRIC" id="fig|1050174.4.peg.1377"/>
<dbReference type="InterPro" id="IPR002125">
    <property type="entry name" value="CMP_dCMP_dom"/>
</dbReference>
<evidence type="ECO:0000256" key="16">
    <source>
        <dbReference type="PIRSR" id="PIRSR006769-2"/>
    </source>
</evidence>
<reference evidence="19 20" key="1">
    <citation type="submission" date="2015-05" db="EMBL/GenBank/DDBJ databases">
        <title>Complete genome sequence of Corynebacterium epidermidicanis DSM 45586, isolated from the skin of a dog suffering from pruritus.</title>
        <authorList>
            <person name="Ruckert C."/>
            <person name="Albersmeier A."/>
            <person name="Winkler A."/>
            <person name="Tauch A."/>
        </authorList>
    </citation>
    <scope>NUCLEOTIDE SEQUENCE [LARGE SCALE GENOMIC DNA]</scope>
    <source>
        <strain evidence="19 20">DSM 45586</strain>
    </source>
</reference>
<evidence type="ECO:0000256" key="4">
    <source>
        <dbReference type="ARBA" id="ARBA00005259"/>
    </source>
</evidence>
<dbReference type="GO" id="GO:0008835">
    <property type="term" value="F:diaminohydroxyphosphoribosylaminopyrimidine deaminase activity"/>
    <property type="evidence" value="ECO:0007669"/>
    <property type="project" value="UniProtKB-EC"/>
</dbReference>
<comment type="similarity">
    <text evidence="5 14">In the C-terminal section; belongs to the HTP reductase family.</text>
</comment>
<evidence type="ECO:0000256" key="3">
    <source>
        <dbReference type="ARBA" id="ARBA00004910"/>
    </source>
</evidence>
<feature type="binding site" evidence="17">
    <location>
        <position position="91"/>
    </location>
    <ligand>
        <name>Zn(2+)</name>
        <dbReference type="ChEBI" id="CHEBI:29105"/>
        <note>catalytic</note>
    </ligand>
</feature>
<keyword evidence="11" id="KW-0511">Multifunctional enzyme</keyword>
<dbReference type="AlphaFoldDB" id="A0A0G3GPV0"/>
<keyword evidence="9 14" id="KW-0521">NADP</keyword>
<comment type="pathway">
    <text evidence="3 14">Cofactor biosynthesis; riboflavin biosynthesis; 5-amino-6-(D-ribitylamino)uracil from GTP: step 3/4.</text>
</comment>
<comment type="pathway">
    <text evidence="2 14">Cofactor biosynthesis; riboflavin biosynthesis; 5-amino-6-(D-ribitylamino)uracil from GTP: step 2/4.</text>
</comment>
<proteinExistence type="inferred from homology"/>
<dbReference type="NCBIfam" id="TIGR00326">
    <property type="entry name" value="eubact_ribD"/>
    <property type="match status" value="1"/>
</dbReference>
<keyword evidence="14" id="KW-0378">Hydrolase</keyword>
<dbReference type="InterPro" id="IPR024072">
    <property type="entry name" value="DHFR-like_dom_sf"/>
</dbReference>
<dbReference type="EMBL" id="CP011541">
    <property type="protein sequence ID" value="AKK03221.1"/>
    <property type="molecule type" value="Genomic_DNA"/>
</dbReference>
<keyword evidence="7 14" id="KW-0479">Metal-binding</keyword>
<evidence type="ECO:0000256" key="1">
    <source>
        <dbReference type="ARBA" id="ARBA00002151"/>
    </source>
</evidence>
<dbReference type="Gene3D" id="3.40.140.10">
    <property type="entry name" value="Cytidine Deaminase, domain 2"/>
    <property type="match status" value="1"/>
</dbReference>
<evidence type="ECO:0000256" key="11">
    <source>
        <dbReference type="ARBA" id="ARBA00023268"/>
    </source>
</evidence>
<dbReference type="GO" id="GO:0008703">
    <property type="term" value="F:5-amino-6-(5-phosphoribosylamino)uracil reductase activity"/>
    <property type="evidence" value="ECO:0007669"/>
    <property type="project" value="UniProtKB-EC"/>
</dbReference>
<sequence>MNPDFLNRAIQAAVAAGDSVRGWTSPNPPVGAAIIDEHGDIVGIGATQPPTATDNAHAEIMALRAAGDRARGATAVVTLEPCNHIGRTGPCSHALVEAGISRVYFATSDPNVAASGGADYLNAHGVPATNLQLDVAALWPWLTSLRHNRPAVTAKMAHTLDGFSAAQDGSSQWITGTAARTHAHVDRAHRDAIIVGTGTVLADNPRLTARSADGALLDKQPLRVVVGKRQVPDEYHLAAPDVWREADLKVALERLFAAGYRDVLLEGGPTLIAGALAAGLVDRVHSYLSPSLLGRGLPAVNFPDSTKLNNIADIQRFSLVDVQCVGEDVLIVADVLARE</sequence>